<feature type="chain" id="PRO_5022997623" description="Secreted protein" evidence="1">
    <location>
        <begin position="29"/>
        <end position="139"/>
    </location>
</feature>
<proteinExistence type="predicted"/>
<dbReference type="OrthoDB" id="5149662at2"/>
<keyword evidence="1" id="KW-0732">Signal</keyword>
<evidence type="ECO:0000313" key="3">
    <source>
        <dbReference type="Proteomes" id="UP000319792"/>
    </source>
</evidence>
<dbReference type="AlphaFoldDB" id="A0A5C5RSR9"/>
<name>A0A5C5RSR9_9ACTN</name>
<evidence type="ECO:0008006" key="4">
    <source>
        <dbReference type="Google" id="ProtNLM"/>
    </source>
</evidence>
<dbReference type="Proteomes" id="UP000319792">
    <property type="component" value="Unassembled WGS sequence"/>
</dbReference>
<protein>
    <recommendedName>
        <fullName evidence="4">Secreted protein</fullName>
    </recommendedName>
</protein>
<feature type="signal peptide" evidence="1">
    <location>
        <begin position="1"/>
        <end position="28"/>
    </location>
</feature>
<dbReference type="EMBL" id="VIGV01000001">
    <property type="protein sequence ID" value="TWS26136.1"/>
    <property type="molecule type" value="Genomic_DNA"/>
</dbReference>
<gene>
    <name evidence="2" type="ORF">FK268_02500</name>
</gene>
<organism evidence="2 3">
    <name type="scientific">Tsukamurella sputi</name>
    <dbReference type="NCBI Taxonomy" id="2591848"/>
    <lineage>
        <taxon>Bacteria</taxon>
        <taxon>Bacillati</taxon>
        <taxon>Actinomycetota</taxon>
        <taxon>Actinomycetes</taxon>
        <taxon>Mycobacteriales</taxon>
        <taxon>Tsukamurellaceae</taxon>
        <taxon>Tsukamurella</taxon>
    </lineage>
</organism>
<evidence type="ECO:0000313" key="2">
    <source>
        <dbReference type="EMBL" id="TWS26136.1"/>
    </source>
</evidence>
<accession>A0A5C5RSR9</accession>
<reference evidence="2 3" key="1">
    <citation type="submission" date="2019-08" db="EMBL/GenBank/DDBJ databases">
        <title>Tsukamurella conjunctivitidis sp. nov., Tsukamurella assacharolytica sp. nov. and Tsukamurella sputae sp. nov. isolated from patients with conjunctivitis, bacteraemia (lymphoma) and respiratory infection (sputum) in Hong Kong.</title>
        <authorList>
            <person name="Fok K.M.N."/>
            <person name="Fong J.Y.H."/>
        </authorList>
    </citation>
    <scope>NUCLEOTIDE SEQUENCE [LARGE SCALE GENOMIC DNA]</scope>
    <source>
        <strain evidence="2 3">HKU70</strain>
    </source>
</reference>
<evidence type="ECO:0000256" key="1">
    <source>
        <dbReference type="SAM" id="SignalP"/>
    </source>
</evidence>
<sequence>MTGSAAARFLAAIAAVGATATLPAVAGAAPVAAQTSVIRDCLSRPATKPSSITLACADANARLVGIVWDSWTADIATGVGDLEENTCEPDCARGAQVSRRVGISVHTPVGTGADRRFTVVTYGTSGAWGNDFRDADLPR</sequence>
<dbReference type="RefSeq" id="WP_146430781.1">
    <property type="nucleotide sequence ID" value="NZ_VIGV01000001.1"/>
</dbReference>
<keyword evidence="3" id="KW-1185">Reference proteome</keyword>
<comment type="caution">
    <text evidence="2">The sequence shown here is derived from an EMBL/GenBank/DDBJ whole genome shotgun (WGS) entry which is preliminary data.</text>
</comment>